<feature type="transmembrane region" description="Helical" evidence="18">
    <location>
        <begin position="299"/>
        <end position="316"/>
    </location>
</feature>
<feature type="transmembrane region" description="Helical" evidence="18">
    <location>
        <begin position="106"/>
        <end position="122"/>
    </location>
</feature>
<dbReference type="PRINTS" id="PR01436">
    <property type="entry name" value="NADHDHGNASE2"/>
</dbReference>
<dbReference type="PANTHER" id="PTHR46552:SF1">
    <property type="entry name" value="NADH-UBIQUINONE OXIDOREDUCTASE CHAIN 2"/>
    <property type="match status" value="1"/>
</dbReference>
<name>A0A344A2H4_9HEMI</name>
<evidence type="ECO:0000256" key="17">
    <source>
        <dbReference type="ARBA" id="ARBA00049551"/>
    </source>
</evidence>
<evidence type="ECO:0000256" key="18">
    <source>
        <dbReference type="RuleBase" id="RU003403"/>
    </source>
</evidence>
<evidence type="ECO:0000256" key="12">
    <source>
        <dbReference type="ARBA" id="ARBA00022989"/>
    </source>
</evidence>
<keyword evidence="16 18" id="KW-0472">Membrane</keyword>
<evidence type="ECO:0000256" key="8">
    <source>
        <dbReference type="ARBA" id="ARBA00022692"/>
    </source>
</evidence>
<dbReference type="GO" id="GO:0006120">
    <property type="term" value="P:mitochondrial electron transport, NADH to ubiquinone"/>
    <property type="evidence" value="ECO:0007669"/>
    <property type="project" value="InterPro"/>
</dbReference>
<evidence type="ECO:0000256" key="6">
    <source>
        <dbReference type="ARBA" id="ARBA00022448"/>
    </source>
</evidence>
<keyword evidence="12 18" id="KW-1133">Transmembrane helix</keyword>
<dbReference type="EC" id="7.1.1.2" evidence="4 18"/>
<accession>A0A344A2H4</accession>
<comment type="function">
    <text evidence="1">Core subunit of the mitochondrial membrane respiratory chain NADH dehydrogenase (Complex I) that is believed to belong to the minimal assembly required for catalysis. Complex I functions in the transfer of electrons from NADH to the respiratory chain. The immediate electron acceptor for the enzyme is believed to be ubiquinone.</text>
</comment>
<evidence type="ECO:0000256" key="4">
    <source>
        <dbReference type="ARBA" id="ARBA00012944"/>
    </source>
</evidence>
<dbReference type="InterPro" id="IPR050175">
    <property type="entry name" value="Complex_I_Subunit_2"/>
</dbReference>
<comment type="function">
    <text evidence="18">Core subunit of the mitochondrial membrane respiratory chain NADH dehydrogenase (Complex I) which catalyzes electron transfer from NADH through the respiratory chain, using ubiquinone as an electron acceptor. Essential for the catalytic activity and assembly of complex I.</text>
</comment>
<evidence type="ECO:0000256" key="1">
    <source>
        <dbReference type="ARBA" id="ARBA00003257"/>
    </source>
</evidence>
<feature type="transmembrane region" description="Helical" evidence="18">
    <location>
        <begin position="224"/>
        <end position="243"/>
    </location>
</feature>
<dbReference type="Pfam" id="PF00361">
    <property type="entry name" value="Proton_antipo_M"/>
    <property type="match status" value="1"/>
</dbReference>
<comment type="similarity">
    <text evidence="3 18">Belongs to the complex I subunit 2 family.</text>
</comment>
<proteinExistence type="inferred from homology"/>
<keyword evidence="14 18" id="KW-0830">Ubiquinone</keyword>
<sequence length="317" mass="37890">MNIWMWPMYVTSILISLSNESWMMIWIGMELNLLMFIFISLNPNNLLNNESSMKYFLVQSIGSLFFLLTINMNMIFYSENSLNLLFPSFALMLKSGVAPFHSWTPVLMNKFSFLGLFLFFTLQKLVPMYLLYSTWLWTIPLIALINIMIGSMEGINQSSFFKMMIFSSISNNGWMLMMLLESMFLFWMFFINYFLLNFLIYIFFVKNEVKWILQIKSNKSYMKWHYMFMFLSMSSFPPFLGFTPKWMMMKTLCTTMPFLMIISVIMSIYMMFFYMKSMLSLILDSSSQKKWILNKQTKINMYVFINFLGPILFFLLN</sequence>
<dbReference type="AlphaFoldDB" id="A0A344A2H4"/>
<evidence type="ECO:0000256" key="14">
    <source>
        <dbReference type="ARBA" id="ARBA00023075"/>
    </source>
</evidence>
<feature type="transmembrane region" description="Helical" evidence="18">
    <location>
        <begin position="21"/>
        <end position="41"/>
    </location>
</feature>
<evidence type="ECO:0000256" key="13">
    <source>
        <dbReference type="ARBA" id="ARBA00023027"/>
    </source>
</evidence>
<dbReference type="EMBL" id="MG989229">
    <property type="protein sequence ID" value="AWU48965.1"/>
    <property type="molecule type" value="Genomic_DNA"/>
</dbReference>
<feature type="transmembrane region" description="Helical" evidence="18">
    <location>
        <begin position="255"/>
        <end position="275"/>
    </location>
</feature>
<evidence type="ECO:0000259" key="19">
    <source>
        <dbReference type="Pfam" id="PF00361"/>
    </source>
</evidence>
<feature type="transmembrane region" description="Helical" evidence="18">
    <location>
        <begin position="129"/>
        <end position="149"/>
    </location>
</feature>
<keyword evidence="11 18" id="KW-0249">Electron transport</keyword>
<evidence type="ECO:0000256" key="3">
    <source>
        <dbReference type="ARBA" id="ARBA00007012"/>
    </source>
</evidence>
<keyword evidence="6" id="KW-0813">Transport</keyword>
<evidence type="ECO:0000256" key="2">
    <source>
        <dbReference type="ARBA" id="ARBA00004448"/>
    </source>
</evidence>
<dbReference type="GO" id="GO:0005743">
    <property type="term" value="C:mitochondrial inner membrane"/>
    <property type="evidence" value="ECO:0007669"/>
    <property type="project" value="UniProtKB-SubCell"/>
</dbReference>
<keyword evidence="13 18" id="KW-0520">NAD</keyword>
<keyword evidence="9 18" id="KW-0999">Mitochondrion inner membrane</keyword>
<organism evidence="20">
    <name type="scientific">Leptynoptera sulfurea</name>
    <dbReference type="NCBI Taxonomy" id="1950150"/>
    <lineage>
        <taxon>Eukaryota</taxon>
        <taxon>Metazoa</taxon>
        <taxon>Ecdysozoa</taxon>
        <taxon>Arthropoda</taxon>
        <taxon>Hexapoda</taxon>
        <taxon>Insecta</taxon>
        <taxon>Pterygota</taxon>
        <taxon>Neoptera</taxon>
        <taxon>Paraneoptera</taxon>
        <taxon>Hemiptera</taxon>
        <taxon>Sternorrhyncha</taxon>
        <taxon>Psylloidea</taxon>
        <taxon>Triozidae</taxon>
        <taxon>Leptynoptera</taxon>
    </lineage>
</organism>
<dbReference type="PANTHER" id="PTHR46552">
    <property type="entry name" value="NADH-UBIQUINONE OXIDOREDUCTASE CHAIN 2"/>
    <property type="match status" value="1"/>
</dbReference>
<reference evidence="20" key="1">
    <citation type="submission" date="2018-02" db="EMBL/GenBank/DDBJ databases">
        <title>Resolving the psyllid tree of life: Phylogenomic analysis of the superfamily Psylloidea (Hemiptera).</title>
        <authorList>
            <person name="Percy D.M."/>
            <person name="Sveinsson S."/>
            <person name="Lemmon A.R."/>
            <person name="Lemmon E.M."/>
            <person name="Ouvrard D."/>
            <person name="Burckhardt D."/>
        </authorList>
    </citation>
    <scope>NUCLEOTIDE SEQUENCE</scope>
    <source>
        <strain evidence="20">DP1.ctg068_circ</strain>
    </source>
</reference>
<protein>
    <recommendedName>
        <fullName evidence="5 18">NADH-ubiquinone oxidoreductase chain 2</fullName>
        <ecNumber evidence="4 18">7.1.1.2</ecNumber>
    </recommendedName>
</protein>
<evidence type="ECO:0000256" key="10">
    <source>
        <dbReference type="ARBA" id="ARBA00022967"/>
    </source>
</evidence>
<feature type="transmembrane region" description="Helical" evidence="18">
    <location>
        <begin position="184"/>
        <end position="204"/>
    </location>
</feature>
<dbReference type="GO" id="GO:0008137">
    <property type="term" value="F:NADH dehydrogenase (ubiquinone) activity"/>
    <property type="evidence" value="ECO:0007669"/>
    <property type="project" value="UniProtKB-EC"/>
</dbReference>
<keyword evidence="7 18" id="KW-0679">Respiratory chain</keyword>
<feature type="domain" description="NADH:quinone oxidoreductase/Mrp antiporter transmembrane" evidence="19">
    <location>
        <begin position="21"/>
        <end position="266"/>
    </location>
</feature>
<keyword evidence="10 18" id="KW-1278">Translocase</keyword>
<keyword evidence="8 18" id="KW-0812">Transmembrane</keyword>
<feature type="transmembrane region" description="Helical" evidence="18">
    <location>
        <begin position="53"/>
        <end position="70"/>
    </location>
</feature>
<evidence type="ECO:0000256" key="16">
    <source>
        <dbReference type="ARBA" id="ARBA00023136"/>
    </source>
</evidence>
<evidence type="ECO:0000256" key="15">
    <source>
        <dbReference type="ARBA" id="ARBA00023128"/>
    </source>
</evidence>
<evidence type="ECO:0000313" key="20">
    <source>
        <dbReference type="EMBL" id="AWU48965.1"/>
    </source>
</evidence>
<dbReference type="InterPro" id="IPR001750">
    <property type="entry name" value="ND/Mrp_TM"/>
</dbReference>
<comment type="catalytic activity">
    <reaction evidence="17 18">
        <text>a ubiquinone + NADH + 5 H(+)(in) = a ubiquinol + NAD(+) + 4 H(+)(out)</text>
        <dbReference type="Rhea" id="RHEA:29091"/>
        <dbReference type="Rhea" id="RHEA-COMP:9565"/>
        <dbReference type="Rhea" id="RHEA-COMP:9566"/>
        <dbReference type="ChEBI" id="CHEBI:15378"/>
        <dbReference type="ChEBI" id="CHEBI:16389"/>
        <dbReference type="ChEBI" id="CHEBI:17976"/>
        <dbReference type="ChEBI" id="CHEBI:57540"/>
        <dbReference type="ChEBI" id="CHEBI:57945"/>
        <dbReference type="EC" id="7.1.1.2"/>
    </reaction>
</comment>
<dbReference type="InterPro" id="IPR003917">
    <property type="entry name" value="NADH_UbQ_OxRdtase_chain2"/>
</dbReference>
<evidence type="ECO:0000256" key="7">
    <source>
        <dbReference type="ARBA" id="ARBA00022660"/>
    </source>
</evidence>
<evidence type="ECO:0000256" key="11">
    <source>
        <dbReference type="ARBA" id="ARBA00022982"/>
    </source>
</evidence>
<evidence type="ECO:0000256" key="9">
    <source>
        <dbReference type="ARBA" id="ARBA00022792"/>
    </source>
</evidence>
<gene>
    <name evidence="20" type="primary">nad2</name>
</gene>
<evidence type="ECO:0000256" key="5">
    <source>
        <dbReference type="ARBA" id="ARBA00021008"/>
    </source>
</evidence>
<keyword evidence="15 18" id="KW-0496">Mitochondrion</keyword>
<geneLocation type="mitochondrion" evidence="20"/>
<comment type="subcellular location">
    <subcellularLocation>
        <location evidence="2 18">Mitochondrion inner membrane</location>
        <topology evidence="2 18">Multi-pass membrane protein</topology>
    </subcellularLocation>
</comment>